<reference evidence="1 2" key="1">
    <citation type="submission" date="2019-05" db="EMBL/GenBank/DDBJ databases">
        <title>Another draft genome of Portunus trituberculatus and its Hox gene families provides insights of decapod evolution.</title>
        <authorList>
            <person name="Jeong J.-H."/>
            <person name="Song I."/>
            <person name="Kim S."/>
            <person name="Choi T."/>
            <person name="Kim D."/>
            <person name="Ryu S."/>
            <person name="Kim W."/>
        </authorList>
    </citation>
    <scope>NUCLEOTIDE SEQUENCE [LARGE SCALE GENOMIC DNA]</scope>
    <source>
        <tissue evidence="1">Muscle</tissue>
    </source>
</reference>
<keyword evidence="2" id="KW-1185">Reference proteome</keyword>
<evidence type="ECO:0000313" key="2">
    <source>
        <dbReference type="Proteomes" id="UP000324222"/>
    </source>
</evidence>
<protein>
    <submittedName>
        <fullName evidence="1">Uncharacterized protein</fullName>
    </submittedName>
</protein>
<dbReference type="Proteomes" id="UP000324222">
    <property type="component" value="Unassembled WGS sequence"/>
</dbReference>
<comment type="caution">
    <text evidence="1">The sequence shown here is derived from an EMBL/GenBank/DDBJ whole genome shotgun (WGS) entry which is preliminary data.</text>
</comment>
<dbReference type="AlphaFoldDB" id="A0A5B7F2P7"/>
<proteinExistence type="predicted"/>
<organism evidence="1 2">
    <name type="scientific">Portunus trituberculatus</name>
    <name type="common">Swimming crab</name>
    <name type="synonym">Neptunus trituberculatus</name>
    <dbReference type="NCBI Taxonomy" id="210409"/>
    <lineage>
        <taxon>Eukaryota</taxon>
        <taxon>Metazoa</taxon>
        <taxon>Ecdysozoa</taxon>
        <taxon>Arthropoda</taxon>
        <taxon>Crustacea</taxon>
        <taxon>Multicrustacea</taxon>
        <taxon>Malacostraca</taxon>
        <taxon>Eumalacostraca</taxon>
        <taxon>Eucarida</taxon>
        <taxon>Decapoda</taxon>
        <taxon>Pleocyemata</taxon>
        <taxon>Brachyura</taxon>
        <taxon>Eubrachyura</taxon>
        <taxon>Portunoidea</taxon>
        <taxon>Portunidae</taxon>
        <taxon>Portuninae</taxon>
        <taxon>Portunus</taxon>
    </lineage>
</organism>
<dbReference type="EMBL" id="VSRR010004365">
    <property type="protein sequence ID" value="MPC39448.1"/>
    <property type="molecule type" value="Genomic_DNA"/>
</dbReference>
<gene>
    <name evidence="1" type="ORF">E2C01_032985</name>
</gene>
<name>A0A5B7F2P7_PORTR</name>
<sequence length="96" mass="10553">MPCLHEVGRGSLSFFTLPLCLLQRLHHIPLVAGIKLIRSPDVNGPFFGGATGGIIQSGTCFRLKKRYDAAMLRSTSRRDSTSAICTRVTHRSLDVK</sequence>
<accession>A0A5B7F2P7</accession>
<evidence type="ECO:0000313" key="1">
    <source>
        <dbReference type="EMBL" id="MPC39448.1"/>
    </source>
</evidence>